<sequence>YTSSSSSNPKKNLGDRENVEKKNWKNLWGKIEGKNEGEKMDRKRGKILFEKREFYLRKWGKNCLRKMEKKMKNKTEKKKGKMLEKKKSKKMKRKNVLPKKVHRETLAVAFTLAN</sequence>
<dbReference type="AlphaFoldDB" id="X6M0C2"/>
<dbReference type="Proteomes" id="UP000023152">
    <property type="component" value="Unassembled WGS sequence"/>
</dbReference>
<organism evidence="2 3">
    <name type="scientific">Reticulomyxa filosa</name>
    <dbReference type="NCBI Taxonomy" id="46433"/>
    <lineage>
        <taxon>Eukaryota</taxon>
        <taxon>Sar</taxon>
        <taxon>Rhizaria</taxon>
        <taxon>Retaria</taxon>
        <taxon>Foraminifera</taxon>
        <taxon>Monothalamids</taxon>
        <taxon>Reticulomyxidae</taxon>
        <taxon>Reticulomyxa</taxon>
    </lineage>
</organism>
<keyword evidence="3" id="KW-1185">Reference proteome</keyword>
<feature type="region of interest" description="Disordered" evidence="1">
    <location>
        <begin position="70"/>
        <end position="100"/>
    </location>
</feature>
<reference evidence="2 3" key="1">
    <citation type="journal article" date="2013" name="Curr. Biol.">
        <title>The Genome of the Foraminiferan Reticulomyxa filosa.</title>
        <authorList>
            <person name="Glockner G."/>
            <person name="Hulsmann N."/>
            <person name="Schleicher M."/>
            <person name="Noegel A.A."/>
            <person name="Eichinger L."/>
            <person name="Gallinger C."/>
            <person name="Pawlowski J."/>
            <person name="Sierra R."/>
            <person name="Euteneuer U."/>
            <person name="Pillet L."/>
            <person name="Moustafa A."/>
            <person name="Platzer M."/>
            <person name="Groth M."/>
            <person name="Szafranski K."/>
            <person name="Schliwa M."/>
        </authorList>
    </citation>
    <scope>NUCLEOTIDE SEQUENCE [LARGE SCALE GENOMIC DNA]</scope>
</reference>
<evidence type="ECO:0000256" key="1">
    <source>
        <dbReference type="SAM" id="MobiDB-lite"/>
    </source>
</evidence>
<proteinExistence type="predicted"/>
<evidence type="ECO:0000313" key="2">
    <source>
        <dbReference type="EMBL" id="ETO06400.1"/>
    </source>
</evidence>
<comment type="caution">
    <text evidence="2">The sequence shown here is derived from an EMBL/GenBank/DDBJ whole genome shotgun (WGS) entry which is preliminary data.</text>
</comment>
<accession>X6M0C2</accession>
<name>X6M0C2_RETFI</name>
<dbReference type="EMBL" id="ASPP01027171">
    <property type="protein sequence ID" value="ETO06400.1"/>
    <property type="molecule type" value="Genomic_DNA"/>
</dbReference>
<feature type="non-terminal residue" evidence="2">
    <location>
        <position position="1"/>
    </location>
</feature>
<protein>
    <submittedName>
        <fullName evidence="2">Uncharacterized protein</fullName>
    </submittedName>
</protein>
<evidence type="ECO:0000313" key="3">
    <source>
        <dbReference type="Proteomes" id="UP000023152"/>
    </source>
</evidence>
<gene>
    <name evidence="2" type="ORF">RFI_30993</name>
</gene>